<evidence type="ECO:0000313" key="3">
    <source>
        <dbReference type="Proteomes" id="UP000285324"/>
    </source>
</evidence>
<evidence type="ECO:0000256" key="1">
    <source>
        <dbReference type="SAM" id="SignalP"/>
    </source>
</evidence>
<protein>
    <recommendedName>
        <fullName evidence="4">Lipoprotein</fullName>
    </recommendedName>
</protein>
<gene>
    <name evidence="2" type="ORF">DY367_00100</name>
</gene>
<feature type="chain" id="PRO_5019263626" description="Lipoprotein" evidence="1">
    <location>
        <begin position="19"/>
        <end position="245"/>
    </location>
</feature>
<dbReference type="EMBL" id="QVXO01000001">
    <property type="protein sequence ID" value="RPJ93662.1"/>
    <property type="molecule type" value="Genomic_DNA"/>
</dbReference>
<accession>A0A424WKC9</accession>
<reference evidence="2 3" key="1">
    <citation type="submission" date="2018-08" db="EMBL/GenBank/DDBJ databases">
        <title>Achromobacter xylosoxidans Genome sequencing and assembly.</title>
        <authorList>
            <person name="Wang R."/>
            <person name="Rensing C."/>
            <person name="Li Y."/>
        </authorList>
    </citation>
    <scope>NUCLEOTIDE SEQUENCE [LARGE SCALE GENOMIC DNA]</scope>
    <source>
        <strain evidence="2 3">GD003A</strain>
    </source>
</reference>
<dbReference type="RefSeq" id="WP_124260331.1">
    <property type="nucleotide sequence ID" value="NZ_CP061008.1"/>
</dbReference>
<organism evidence="2 3">
    <name type="scientific">Alcaligenes xylosoxydans xylosoxydans</name>
    <name type="common">Achromobacter xylosoxidans</name>
    <dbReference type="NCBI Taxonomy" id="85698"/>
    <lineage>
        <taxon>Bacteria</taxon>
        <taxon>Pseudomonadati</taxon>
        <taxon>Pseudomonadota</taxon>
        <taxon>Betaproteobacteria</taxon>
        <taxon>Burkholderiales</taxon>
        <taxon>Alcaligenaceae</taxon>
        <taxon>Achromobacter</taxon>
    </lineage>
</organism>
<proteinExistence type="predicted"/>
<sequence>MKKLCAILGLVFPTLASAAYSLSATEAAVLEAVLRDELDTYLQGGNSLIGARLGLPAATAETVSRAYANGPTARFPASLDMNMLIAGPIDAGKRRDGQAVSFATAGSPTVRAHLPAGLTPSAHLALACRRMQWVDHSPTFMDCRDAAPAGKAEASRLKRDLDDFYLGKPTDIQVSQLAVNISVYASLLAPGHGCPKNIETCRQAIQGVDGASQSKQLPAIVRRFQQAGLDLSPYQGDKAATAPAR</sequence>
<dbReference type="OrthoDB" id="8657421at2"/>
<dbReference type="AlphaFoldDB" id="A0A424WKC9"/>
<feature type="signal peptide" evidence="1">
    <location>
        <begin position="1"/>
        <end position="18"/>
    </location>
</feature>
<dbReference type="Proteomes" id="UP000285324">
    <property type="component" value="Unassembled WGS sequence"/>
</dbReference>
<evidence type="ECO:0000313" key="2">
    <source>
        <dbReference type="EMBL" id="RPJ93662.1"/>
    </source>
</evidence>
<name>A0A424WKC9_ALCXX</name>
<comment type="caution">
    <text evidence="2">The sequence shown here is derived from an EMBL/GenBank/DDBJ whole genome shotgun (WGS) entry which is preliminary data.</text>
</comment>
<keyword evidence="1" id="KW-0732">Signal</keyword>
<evidence type="ECO:0008006" key="4">
    <source>
        <dbReference type="Google" id="ProtNLM"/>
    </source>
</evidence>